<dbReference type="GO" id="GO:0005737">
    <property type="term" value="C:cytoplasm"/>
    <property type="evidence" value="ECO:0007669"/>
    <property type="project" value="TreeGrafter"/>
</dbReference>
<organism evidence="5 6">
    <name type="scientific">Mytilus edulis</name>
    <name type="common">Blue mussel</name>
    <dbReference type="NCBI Taxonomy" id="6550"/>
    <lineage>
        <taxon>Eukaryota</taxon>
        <taxon>Metazoa</taxon>
        <taxon>Spiralia</taxon>
        <taxon>Lophotrochozoa</taxon>
        <taxon>Mollusca</taxon>
        <taxon>Bivalvia</taxon>
        <taxon>Autobranchia</taxon>
        <taxon>Pteriomorphia</taxon>
        <taxon>Mytilida</taxon>
        <taxon>Mytiloidea</taxon>
        <taxon>Mytilidae</taxon>
        <taxon>Mytilinae</taxon>
        <taxon>Mytilus</taxon>
    </lineage>
</organism>
<dbReference type="OrthoDB" id="66881at2759"/>
<feature type="region of interest" description="Disordered" evidence="2">
    <location>
        <begin position="1"/>
        <end position="29"/>
    </location>
</feature>
<feature type="compositionally biased region" description="Polar residues" evidence="2">
    <location>
        <begin position="799"/>
        <end position="819"/>
    </location>
</feature>
<dbReference type="SUPFAM" id="SSF51045">
    <property type="entry name" value="WW domain"/>
    <property type="match status" value="1"/>
</dbReference>
<dbReference type="PANTHER" id="PTHR10316:SF40">
    <property type="entry name" value="LD27118P"/>
    <property type="match status" value="1"/>
</dbReference>
<keyword evidence="1" id="KW-0677">Repeat</keyword>
<feature type="region of interest" description="Disordered" evidence="2">
    <location>
        <begin position="468"/>
        <end position="512"/>
    </location>
</feature>
<comment type="caution">
    <text evidence="5">The sequence shown here is derived from an EMBL/GenBank/DDBJ whole genome shotgun (WGS) entry which is preliminary data.</text>
</comment>
<dbReference type="SMART" id="SM00228">
    <property type="entry name" value="PDZ"/>
    <property type="match status" value="2"/>
</dbReference>
<feature type="compositionally biased region" description="Polar residues" evidence="2">
    <location>
        <begin position="1099"/>
        <end position="1116"/>
    </location>
</feature>
<feature type="compositionally biased region" description="Polar residues" evidence="2">
    <location>
        <begin position="921"/>
        <end position="934"/>
    </location>
</feature>
<keyword evidence="6" id="KW-1185">Reference proteome</keyword>
<proteinExistence type="predicted"/>
<dbReference type="AlphaFoldDB" id="A0A8S3Q933"/>
<dbReference type="SUPFAM" id="SSF50156">
    <property type="entry name" value="PDZ domain-like"/>
    <property type="match status" value="2"/>
</dbReference>
<reference evidence="5" key="1">
    <citation type="submission" date="2021-03" db="EMBL/GenBank/DDBJ databases">
        <authorList>
            <person name="Bekaert M."/>
        </authorList>
    </citation>
    <scope>NUCLEOTIDE SEQUENCE</scope>
</reference>
<dbReference type="CDD" id="cd06732">
    <property type="entry name" value="PDZ2_MAGI-1_3-like"/>
    <property type="match status" value="1"/>
</dbReference>
<feature type="compositionally biased region" description="Polar residues" evidence="2">
    <location>
        <begin position="963"/>
        <end position="973"/>
    </location>
</feature>
<dbReference type="Pfam" id="PF00397">
    <property type="entry name" value="WW"/>
    <property type="match status" value="1"/>
</dbReference>
<dbReference type="PROSITE" id="PS50106">
    <property type="entry name" value="PDZ"/>
    <property type="match status" value="2"/>
</dbReference>
<protein>
    <submittedName>
        <fullName evidence="5">AIP3</fullName>
    </submittedName>
</protein>
<feature type="region of interest" description="Disordered" evidence="2">
    <location>
        <begin position="917"/>
        <end position="1131"/>
    </location>
</feature>
<sequence>MVLLQKVNGGRGKSSIIDMDSKSDASNVSGVIDSDESLAKSLSDNSDSVSKNSLDSLTKSVSSGTSESDITMVYSPSRSISSGTSELGIAMVNSPARSVSSGTSESGIAMGNSPSRSVSSGTSDSGIIMINGIAIPTKPGQLIPLTECAKHGKGEDCRCKVVFKVSKGNRQTKSTQTSFTNKDFLYQCSRQTKFTQTSFTNKDFLYQCSRQTKFTQTSFTNKDFLYQCSRQTKFTQTSFPIKTFYINAADKPSSHRLPSPIKTFYINAADKPSSHRLPSPIKTFYINAADKPSSHRLPSPIKTFYINAADKPSSHRLPSPIKTFYINAADKPSSHRLPSPIKTFYINAADKPSSHRLPSPIKTFYINAADKPSSHRLPSPIKTFYINAADKPSSHRLPSPIKTFYINAADKPSSHRLPSPIKTFYINAADKPKLPFGWEKVEDPHYGTYYIDHVNRRTQYENPVAQAKRTQGNDLNSTLPRTKKSQDSAKRSTSDSNMMNHHRGAPPDPKRVFTKIPDELRGEIVNTSLTKSIRGFGFTIIGGDHSDEEFLQIKKVVENGPAYLDGVLTTGDVLVYVDDKCVLGYSHQDIVNLFQTIEPLQRVSLSVCRGYSLPFDPDDPNTEIIVTVAVSLPSGDSPFVLAPPSYAFHQENHPNSGMNFTSANNPKSLPDLTRSVKSNSDNSLQGSGGGGSLRNDNAPDVLDSSSSKVETLTMYIVRGEMGFGFTIADSAFGQRVKQILDKPRCKDLQESDILQEINSVNVKNMSHSQIVQVLKECPKGVETKIVIQRGGVPLRSRKPSNQGTKTEGNTSDTSFTSNPGAFFFNEDKQTSGHNRFMNGGIDNNKENHDMIDGSKPAIPSRPKTPNQSDSRPKTPIDRPKTPTRTLIEDHGKPPLGNRHMEMFSTHNDLRRDNDEIRDLGSQGQDLNQSRSSSEFYDINTRPPPGPRHDQYRNEQRTFRPDTFSRSNSAAQFNSHDREREVTKPGMFRSRTPGPDMLHRGHGPDYRGDHQRPKTPTAQDMRSKTPLPGSSYNYSDRGGYQNNTFGMNGPSRQGFGQQRQWGFNNYPGSPPTVRRGGDDYQDPYQNNFSTFSQKGAGHPSRQSTSFEDVNPAPSNLTRVPKRLPLQSNSLIQ</sequence>
<feature type="compositionally biased region" description="Low complexity" evidence="2">
    <location>
        <begin position="111"/>
        <end position="122"/>
    </location>
</feature>
<evidence type="ECO:0000256" key="2">
    <source>
        <dbReference type="SAM" id="MobiDB-lite"/>
    </source>
</evidence>
<accession>A0A8S3Q933</accession>
<evidence type="ECO:0000313" key="5">
    <source>
        <dbReference type="EMBL" id="CAG2191912.1"/>
    </source>
</evidence>
<evidence type="ECO:0000259" key="4">
    <source>
        <dbReference type="PROSITE" id="PS50106"/>
    </source>
</evidence>
<feature type="region of interest" description="Disordered" evidence="2">
    <location>
        <begin position="790"/>
        <end position="900"/>
    </location>
</feature>
<dbReference type="CDD" id="cd06731">
    <property type="entry name" value="PDZ1_MAGI-1_3-like"/>
    <property type="match status" value="1"/>
</dbReference>
<dbReference type="PANTHER" id="PTHR10316">
    <property type="entry name" value="MEMBRANE ASSOCIATED GUANYLATE KINASE-RELATED"/>
    <property type="match status" value="1"/>
</dbReference>
<feature type="compositionally biased region" description="Polar residues" evidence="2">
    <location>
        <begin position="1082"/>
        <end position="1092"/>
    </location>
</feature>
<dbReference type="FunFam" id="2.20.70.10:FF:000001">
    <property type="entry name" value="Membrane-associated guanylate kinase, WW and PDZ domain-containing protein 1"/>
    <property type="match status" value="1"/>
</dbReference>
<feature type="compositionally biased region" description="Polar residues" evidence="2">
    <location>
        <begin position="653"/>
        <end position="667"/>
    </location>
</feature>
<dbReference type="Proteomes" id="UP000683360">
    <property type="component" value="Unassembled WGS sequence"/>
</dbReference>
<feature type="compositionally biased region" description="Basic and acidic residues" evidence="2">
    <location>
        <begin position="843"/>
        <end position="852"/>
    </location>
</feature>
<feature type="compositionally biased region" description="Basic and acidic residues" evidence="2">
    <location>
        <begin position="996"/>
        <end position="1011"/>
    </location>
</feature>
<dbReference type="InterPro" id="IPR036020">
    <property type="entry name" value="WW_dom_sf"/>
</dbReference>
<feature type="domain" description="WW" evidence="3">
    <location>
        <begin position="432"/>
        <end position="465"/>
    </location>
</feature>
<feature type="domain" description="PDZ" evidence="4">
    <location>
        <begin position="526"/>
        <end position="595"/>
    </location>
</feature>
<dbReference type="PROSITE" id="PS50020">
    <property type="entry name" value="WW_DOMAIN_2"/>
    <property type="match status" value="1"/>
</dbReference>
<dbReference type="CDD" id="cd00201">
    <property type="entry name" value="WW"/>
    <property type="match status" value="1"/>
</dbReference>
<dbReference type="InterPro" id="IPR036034">
    <property type="entry name" value="PDZ_sf"/>
</dbReference>
<evidence type="ECO:0000256" key="1">
    <source>
        <dbReference type="ARBA" id="ARBA00022737"/>
    </source>
</evidence>
<dbReference type="FunFam" id="2.30.42.10:FF:000144">
    <property type="entry name" value="Membrane associated guanylate kinase, WW and PDZ domain containing 2"/>
    <property type="match status" value="1"/>
</dbReference>
<dbReference type="GO" id="GO:0007165">
    <property type="term" value="P:signal transduction"/>
    <property type="evidence" value="ECO:0007669"/>
    <property type="project" value="TreeGrafter"/>
</dbReference>
<evidence type="ECO:0000313" key="6">
    <source>
        <dbReference type="Proteomes" id="UP000683360"/>
    </source>
</evidence>
<dbReference type="Gene3D" id="2.20.70.10">
    <property type="match status" value="1"/>
</dbReference>
<feature type="compositionally biased region" description="Basic and acidic residues" evidence="2">
    <location>
        <begin position="484"/>
        <end position="493"/>
    </location>
</feature>
<evidence type="ECO:0000259" key="3">
    <source>
        <dbReference type="PROSITE" id="PS50020"/>
    </source>
</evidence>
<dbReference type="InterPro" id="IPR001202">
    <property type="entry name" value="WW_dom"/>
</dbReference>
<name>A0A8S3Q933_MYTED</name>
<feature type="compositionally biased region" description="Polar residues" evidence="2">
    <location>
        <begin position="468"/>
        <end position="480"/>
    </location>
</feature>
<gene>
    <name evidence="5" type="ORF">MEDL_7113</name>
</gene>
<feature type="compositionally biased region" description="Basic and acidic residues" evidence="2">
    <location>
        <begin position="870"/>
        <end position="892"/>
    </location>
</feature>
<dbReference type="Gene3D" id="2.30.42.10">
    <property type="match status" value="2"/>
</dbReference>
<feature type="region of interest" description="Disordered" evidence="2">
    <location>
        <begin position="652"/>
        <end position="704"/>
    </location>
</feature>
<dbReference type="InterPro" id="IPR001478">
    <property type="entry name" value="PDZ"/>
</dbReference>
<feature type="compositionally biased region" description="Polar residues" evidence="2">
    <location>
        <begin position="1027"/>
        <end position="1045"/>
    </location>
</feature>
<dbReference type="EMBL" id="CAJPWZ010000373">
    <property type="protein sequence ID" value="CAG2191912.1"/>
    <property type="molecule type" value="Genomic_DNA"/>
</dbReference>
<dbReference type="Pfam" id="PF00595">
    <property type="entry name" value="PDZ"/>
    <property type="match status" value="2"/>
</dbReference>
<dbReference type="PROSITE" id="PS01159">
    <property type="entry name" value="WW_DOMAIN_1"/>
    <property type="match status" value="1"/>
</dbReference>
<feature type="region of interest" description="Disordered" evidence="2">
    <location>
        <begin position="96"/>
        <end position="122"/>
    </location>
</feature>
<feature type="domain" description="PDZ" evidence="4">
    <location>
        <begin position="713"/>
        <end position="789"/>
    </location>
</feature>
<feature type="region of interest" description="Disordered" evidence="2">
    <location>
        <begin position="41"/>
        <end position="69"/>
    </location>
</feature>
<feature type="compositionally biased region" description="Low complexity" evidence="2">
    <location>
        <begin position="1051"/>
        <end position="1062"/>
    </location>
</feature>
<dbReference type="FunFam" id="2.30.42.10:FF:000005">
    <property type="entry name" value="Membrane associated guanylate kinase, WW and PDZ domain containing 1"/>
    <property type="match status" value="1"/>
</dbReference>
<dbReference type="SMART" id="SM00456">
    <property type="entry name" value="WW"/>
    <property type="match status" value="1"/>
</dbReference>
<feature type="compositionally biased region" description="Polar residues" evidence="2">
    <location>
        <begin position="96"/>
        <end position="106"/>
    </location>
</feature>
<feature type="compositionally biased region" description="Basic and acidic residues" evidence="2">
    <location>
        <begin position="946"/>
        <end position="959"/>
    </location>
</feature>